<dbReference type="InterPro" id="IPR039420">
    <property type="entry name" value="WalR-like"/>
</dbReference>
<evidence type="ECO:0000256" key="6">
    <source>
        <dbReference type="PROSITE-ProRule" id="PRU00169"/>
    </source>
</evidence>
<dbReference type="GO" id="GO:0000976">
    <property type="term" value="F:transcription cis-regulatory region binding"/>
    <property type="evidence" value="ECO:0007669"/>
    <property type="project" value="TreeGrafter"/>
</dbReference>
<dbReference type="PANTHER" id="PTHR48111">
    <property type="entry name" value="REGULATOR OF RPOS"/>
    <property type="match status" value="1"/>
</dbReference>
<dbReference type="InterPro" id="IPR011006">
    <property type="entry name" value="CheY-like_superfamily"/>
</dbReference>
<organism evidence="8 9">
    <name type="scientific">Candidatus Desulfatibia profunda</name>
    <dbReference type="NCBI Taxonomy" id="2841695"/>
    <lineage>
        <taxon>Bacteria</taxon>
        <taxon>Pseudomonadati</taxon>
        <taxon>Thermodesulfobacteriota</taxon>
        <taxon>Desulfobacteria</taxon>
        <taxon>Desulfobacterales</taxon>
        <taxon>Desulfobacterales incertae sedis</taxon>
        <taxon>Candidatus Desulfatibia</taxon>
    </lineage>
</organism>
<evidence type="ECO:0000256" key="5">
    <source>
        <dbReference type="ARBA" id="ARBA00023163"/>
    </source>
</evidence>
<evidence type="ECO:0000313" key="8">
    <source>
        <dbReference type="EMBL" id="MBC8360218.1"/>
    </source>
</evidence>
<dbReference type="SMART" id="SM00448">
    <property type="entry name" value="REC"/>
    <property type="match status" value="1"/>
</dbReference>
<dbReference type="Gene3D" id="3.40.50.2300">
    <property type="match status" value="1"/>
</dbReference>
<dbReference type="Pfam" id="PF00072">
    <property type="entry name" value="Response_reg"/>
    <property type="match status" value="1"/>
</dbReference>
<dbReference type="SUPFAM" id="SSF52172">
    <property type="entry name" value="CheY-like"/>
    <property type="match status" value="1"/>
</dbReference>
<keyword evidence="4" id="KW-0238">DNA-binding</keyword>
<evidence type="ECO:0000256" key="1">
    <source>
        <dbReference type="ARBA" id="ARBA00022553"/>
    </source>
</evidence>
<dbReference type="AlphaFoldDB" id="A0A8J6TL49"/>
<keyword evidence="3" id="KW-0805">Transcription regulation</keyword>
<evidence type="ECO:0000256" key="2">
    <source>
        <dbReference type="ARBA" id="ARBA00023012"/>
    </source>
</evidence>
<evidence type="ECO:0000259" key="7">
    <source>
        <dbReference type="PROSITE" id="PS50110"/>
    </source>
</evidence>
<dbReference type="GO" id="GO:0032993">
    <property type="term" value="C:protein-DNA complex"/>
    <property type="evidence" value="ECO:0007669"/>
    <property type="project" value="TreeGrafter"/>
</dbReference>
<gene>
    <name evidence="8" type="ORF">H8E23_02310</name>
</gene>
<dbReference type="CDD" id="cd17536">
    <property type="entry name" value="REC_YesN-like"/>
    <property type="match status" value="1"/>
</dbReference>
<dbReference type="GO" id="GO:0006355">
    <property type="term" value="P:regulation of DNA-templated transcription"/>
    <property type="evidence" value="ECO:0007669"/>
    <property type="project" value="TreeGrafter"/>
</dbReference>
<dbReference type="GO" id="GO:0000156">
    <property type="term" value="F:phosphorelay response regulator activity"/>
    <property type="evidence" value="ECO:0007669"/>
    <property type="project" value="TreeGrafter"/>
</dbReference>
<keyword evidence="2" id="KW-0902">Two-component regulatory system</keyword>
<dbReference type="InterPro" id="IPR001789">
    <property type="entry name" value="Sig_transdc_resp-reg_receiver"/>
</dbReference>
<keyword evidence="5" id="KW-0804">Transcription</keyword>
<evidence type="ECO:0000313" key="9">
    <source>
        <dbReference type="Proteomes" id="UP000603434"/>
    </source>
</evidence>
<accession>A0A8J6TL49</accession>
<name>A0A8J6TL49_9BACT</name>
<proteinExistence type="predicted"/>
<reference evidence="8 9" key="1">
    <citation type="submission" date="2020-08" db="EMBL/GenBank/DDBJ databases">
        <title>Bridging the membrane lipid divide: bacteria of the FCB group superphylum have the potential to synthesize archaeal ether lipids.</title>
        <authorList>
            <person name="Villanueva L."/>
            <person name="Von Meijenfeldt F.A.B."/>
            <person name="Westbye A.B."/>
            <person name="Yadav S."/>
            <person name="Hopmans E.C."/>
            <person name="Dutilh B.E."/>
            <person name="Sinninghe Damste J.S."/>
        </authorList>
    </citation>
    <scope>NUCLEOTIDE SEQUENCE [LARGE SCALE GENOMIC DNA]</scope>
    <source>
        <strain evidence="8">NIOZ-UU30</strain>
    </source>
</reference>
<dbReference type="Proteomes" id="UP000603434">
    <property type="component" value="Unassembled WGS sequence"/>
</dbReference>
<feature type="modified residue" description="4-aspartylphosphate" evidence="6">
    <location>
        <position position="54"/>
    </location>
</feature>
<dbReference type="EMBL" id="JACNJH010000076">
    <property type="protein sequence ID" value="MBC8360218.1"/>
    <property type="molecule type" value="Genomic_DNA"/>
</dbReference>
<dbReference type="PROSITE" id="PS50110">
    <property type="entry name" value="RESPONSE_REGULATORY"/>
    <property type="match status" value="1"/>
</dbReference>
<evidence type="ECO:0000256" key="3">
    <source>
        <dbReference type="ARBA" id="ARBA00023015"/>
    </source>
</evidence>
<dbReference type="GO" id="GO:0005829">
    <property type="term" value="C:cytosol"/>
    <property type="evidence" value="ECO:0007669"/>
    <property type="project" value="TreeGrafter"/>
</dbReference>
<keyword evidence="1 6" id="KW-0597">Phosphoprotein</keyword>
<sequence>MEKYKILLVDDDPFILQSIAVALEQEGYHVATAANGKQAIELIEEKKFDLVLTDLVMDPVDGIGVLRKAKEEDPDTIVIILTGFGDLLSAIEALRLDADDYLLKPCEPEELSFRISSCLEKLELKRKIRLYETIVPVCCVCKSIRDDTGKEVGTGEWMPVEEYILTKARIAISPTYCPDCVKKGLENLNILKDRNNSS</sequence>
<protein>
    <submittedName>
        <fullName evidence="8">Response regulator</fullName>
    </submittedName>
</protein>
<evidence type="ECO:0000256" key="4">
    <source>
        <dbReference type="ARBA" id="ARBA00023125"/>
    </source>
</evidence>
<comment type="caution">
    <text evidence="8">The sequence shown here is derived from an EMBL/GenBank/DDBJ whole genome shotgun (WGS) entry which is preliminary data.</text>
</comment>
<dbReference type="PANTHER" id="PTHR48111:SF1">
    <property type="entry name" value="TWO-COMPONENT RESPONSE REGULATOR ORR33"/>
    <property type="match status" value="1"/>
</dbReference>
<feature type="domain" description="Response regulatory" evidence="7">
    <location>
        <begin position="5"/>
        <end position="119"/>
    </location>
</feature>